<proteinExistence type="predicted"/>
<feature type="compositionally biased region" description="Pro residues" evidence="1">
    <location>
        <begin position="1"/>
        <end position="12"/>
    </location>
</feature>
<protein>
    <submittedName>
        <fullName evidence="2">Uncharacterized protein</fullName>
    </submittedName>
</protein>
<dbReference type="EMBL" id="KV005059">
    <property type="protein sequence ID" value="KZV34446.1"/>
    <property type="molecule type" value="Genomic_DNA"/>
</dbReference>
<feature type="region of interest" description="Disordered" evidence="1">
    <location>
        <begin position="1"/>
        <end position="37"/>
    </location>
</feature>
<feature type="compositionally biased region" description="Polar residues" evidence="1">
    <location>
        <begin position="19"/>
        <end position="31"/>
    </location>
</feature>
<name>A0A2Z7BRA7_9LAMI</name>
<organism evidence="2 3">
    <name type="scientific">Dorcoceras hygrometricum</name>
    <dbReference type="NCBI Taxonomy" id="472368"/>
    <lineage>
        <taxon>Eukaryota</taxon>
        <taxon>Viridiplantae</taxon>
        <taxon>Streptophyta</taxon>
        <taxon>Embryophyta</taxon>
        <taxon>Tracheophyta</taxon>
        <taxon>Spermatophyta</taxon>
        <taxon>Magnoliopsida</taxon>
        <taxon>eudicotyledons</taxon>
        <taxon>Gunneridae</taxon>
        <taxon>Pentapetalae</taxon>
        <taxon>asterids</taxon>
        <taxon>lamiids</taxon>
        <taxon>Lamiales</taxon>
        <taxon>Gesneriaceae</taxon>
        <taxon>Didymocarpoideae</taxon>
        <taxon>Trichosporeae</taxon>
        <taxon>Loxocarpinae</taxon>
        <taxon>Dorcoceras</taxon>
    </lineage>
</organism>
<accession>A0A2Z7BRA7</accession>
<keyword evidence="3" id="KW-1185">Reference proteome</keyword>
<dbReference type="Proteomes" id="UP000250235">
    <property type="component" value="Unassembled WGS sequence"/>
</dbReference>
<evidence type="ECO:0000313" key="2">
    <source>
        <dbReference type="EMBL" id="KZV34446.1"/>
    </source>
</evidence>
<reference evidence="2 3" key="1">
    <citation type="journal article" date="2015" name="Proc. Natl. Acad. Sci. U.S.A.">
        <title>The resurrection genome of Boea hygrometrica: A blueprint for survival of dehydration.</title>
        <authorList>
            <person name="Xiao L."/>
            <person name="Yang G."/>
            <person name="Zhang L."/>
            <person name="Yang X."/>
            <person name="Zhao S."/>
            <person name="Ji Z."/>
            <person name="Zhou Q."/>
            <person name="Hu M."/>
            <person name="Wang Y."/>
            <person name="Chen M."/>
            <person name="Xu Y."/>
            <person name="Jin H."/>
            <person name="Xiao X."/>
            <person name="Hu G."/>
            <person name="Bao F."/>
            <person name="Hu Y."/>
            <person name="Wan P."/>
            <person name="Li L."/>
            <person name="Deng X."/>
            <person name="Kuang T."/>
            <person name="Xiang C."/>
            <person name="Zhu J.K."/>
            <person name="Oliver M.J."/>
            <person name="He Y."/>
        </authorList>
    </citation>
    <scope>NUCLEOTIDE SEQUENCE [LARGE SCALE GENOMIC DNA]</scope>
    <source>
        <strain evidence="3">cv. XS01</strain>
    </source>
</reference>
<evidence type="ECO:0000256" key="1">
    <source>
        <dbReference type="SAM" id="MobiDB-lite"/>
    </source>
</evidence>
<gene>
    <name evidence="2" type="ORF">F511_24703</name>
</gene>
<evidence type="ECO:0000313" key="3">
    <source>
        <dbReference type="Proteomes" id="UP000250235"/>
    </source>
</evidence>
<sequence length="241" mass="26142">MAGAPPAGPPSGPIGSNGTNHGPNRGSQCTRKGQEEGCSPCATYRVISTFNHEKVDLRVTDVVDAISGNHRLLITKITKGWRDFETCAMGNGGGRLKPLDDQSGLGFSFGESSSEETSTQSNLAIDKFNKMNFVKVSVTHDVCESIKYNDQFTGQLNNKGKNGELKALMADARIPSSPPINTDCNLRTLHTASKLSKINHKLSRQSTSENSGRFVSQNSVQATIQQVRDLGRPDFRLRPVH</sequence>
<dbReference type="AlphaFoldDB" id="A0A2Z7BRA7"/>